<sequence length="132" mass="14140">MMLVLDTCALIYDALSPNSLSRKAVKAITKGDEDGLLACSDISLWEIAMLISKGRLDPGTDAVTFLRLLHSARQIRVFPITPEIAATSASSSLFVHGDPADRIIAATAIVHKAELVTCDGHLSAVKGLRVIW</sequence>
<dbReference type="Proteomes" id="UP000006695">
    <property type="component" value="Chromosome"/>
</dbReference>
<dbReference type="SUPFAM" id="SSF88723">
    <property type="entry name" value="PIN domain-like"/>
    <property type="match status" value="1"/>
</dbReference>
<dbReference type="Gene3D" id="3.40.50.1010">
    <property type="entry name" value="5'-nuclease"/>
    <property type="match status" value="1"/>
</dbReference>
<dbReference type="InterPro" id="IPR041705">
    <property type="entry name" value="PIN_Sll0205"/>
</dbReference>
<dbReference type="KEGG" id="gur:Gura_2398"/>
<protein>
    <submittedName>
        <fullName evidence="2">PilT protein domain protein</fullName>
    </submittedName>
</protein>
<dbReference type="AlphaFoldDB" id="A5G459"/>
<dbReference type="EMBL" id="CP000698">
    <property type="protein sequence ID" value="ABQ26577.1"/>
    <property type="molecule type" value="Genomic_DNA"/>
</dbReference>
<dbReference type="PANTHER" id="PTHR36173:SF1">
    <property type="entry name" value="RIBONUCLEASE VAPC22"/>
    <property type="match status" value="1"/>
</dbReference>
<evidence type="ECO:0000259" key="1">
    <source>
        <dbReference type="Pfam" id="PF01850"/>
    </source>
</evidence>
<reference evidence="2 3" key="1">
    <citation type="submission" date="2007-05" db="EMBL/GenBank/DDBJ databases">
        <title>Complete sequence of Geobacter uraniireducens Rf4.</title>
        <authorList>
            <consortium name="US DOE Joint Genome Institute"/>
            <person name="Copeland A."/>
            <person name="Lucas S."/>
            <person name="Lapidus A."/>
            <person name="Barry K."/>
            <person name="Detter J.C."/>
            <person name="Glavina del Rio T."/>
            <person name="Hammon N."/>
            <person name="Israni S."/>
            <person name="Dalin E."/>
            <person name="Tice H."/>
            <person name="Pitluck S."/>
            <person name="Chertkov O."/>
            <person name="Brettin T."/>
            <person name="Bruce D."/>
            <person name="Han C."/>
            <person name="Schmutz J."/>
            <person name="Larimer F."/>
            <person name="Land M."/>
            <person name="Hauser L."/>
            <person name="Kyrpides N."/>
            <person name="Mikhailova N."/>
            <person name="Shelobolina E."/>
            <person name="Aklujkar M."/>
            <person name="Lovley D."/>
            <person name="Richardson P."/>
        </authorList>
    </citation>
    <scope>NUCLEOTIDE SEQUENCE [LARGE SCALE GENOMIC DNA]</scope>
    <source>
        <strain evidence="2 3">Rf4</strain>
    </source>
</reference>
<dbReference type="Pfam" id="PF01850">
    <property type="entry name" value="PIN"/>
    <property type="match status" value="1"/>
</dbReference>
<accession>A5G459</accession>
<feature type="domain" description="PIN" evidence="1">
    <location>
        <begin position="4"/>
        <end position="127"/>
    </location>
</feature>
<dbReference type="PANTHER" id="PTHR36173">
    <property type="entry name" value="RIBONUCLEASE VAPC16-RELATED"/>
    <property type="match status" value="1"/>
</dbReference>
<dbReference type="InterPro" id="IPR002716">
    <property type="entry name" value="PIN_dom"/>
</dbReference>
<keyword evidence="3" id="KW-1185">Reference proteome</keyword>
<dbReference type="InterPro" id="IPR052919">
    <property type="entry name" value="TA_system_RNase"/>
</dbReference>
<evidence type="ECO:0000313" key="3">
    <source>
        <dbReference type="Proteomes" id="UP000006695"/>
    </source>
</evidence>
<organism evidence="2 3">
    <name type="scientific">Geotalea uraniireducens (strain Rf4)</name>
    <name type="common">Geobacter uraniireducens</name>
    <dbReference type="NCBI Taxonomy" id="351605"/>
    <lineage>
        <taxon>Bacteria</taxon>
        <taxon>Pseudomonadati</taxon>
        <taxon>Thermodesulfobacteriota</taxon>
        <taxon>Desulfuromonadia</taxon>
        <taxon>Geobacterales</taxon>
        <taxon>Geobacteraceae</taxon>
        <taxon>Geotalea</taxon>
    </lineage>
</organism>
<dbReference type="CDD" id="cd09872">
    <property type="entry name" value="PIN_Sll0205-like"/>
    <property type="match status" value="1"/>
</dbReference>
<evidence type="ECO:0000313" key="2">
    <source>
        <dbReference type="EMBL" id="ABQ26577.1"/>
    </source>
</evidence>
<dbReference type="HOGENOM" id="CLU_129890_2_1_7"/>
<proteinExistence type="predicted"/>
<gene>
    <name evidence="2" type="ordered locus">Gura_2398</name>
</gene>
<name>A5G459_GEOUR</name>
<dbReference type="InterPro" id="IPR029060">
    <property type="entry name" value="PIN-like_dom_sf"/>
</dbReference>
<dbReference type="STRING" id="351605.Gura_2398"/>